<proteinExistence type="predicted"/>
<organism evidence="2 3">
    <name type="scientific">Nocardia suismassiliense</name>
    <dbReference type="NCBI Taxonomy" id="2077092"/>
    <lineage>
        <taxon>Bacteria</taxon>
        <taxon>Bacillati</taxon>
        <taxon>Actinomycetota</taxon>
        <taxon>Actinomycetes</taxon>
        <taxon>Mycobacteriales</taxon>
        <taxon>Nocardiaceae</taxon>
        <taxon>Nocardia</taxon>
    </lineage>
</organism>
<dbReference type="EMBL" id="JBIAPI010000027">
    <property type="protein sequence ID" value="MFF3229131.1"/>
    <property type="molecule type" value="Genomic_DNA"/>
</dbReference>
<sequence>MSRKRRSFTTEYKVEAAHRVIDSGRSIAEVARELGLGEPLLGKWVADERRRVEAAAVHGEAPLSAAERAELLRLRKQVAEQEKDIVFLKKASAYFAAMQQNKTGSS</sequence>
<dbReference type="InterPro" id="IPR036388">
    <property type="entry name" value="WH-like_DNA-bd_sf"/>
</dbReference>
<evidence type="ECO:0000313" key="3">
    <source>
        <dbReference type="Proteomes" id="UP001601948"/>
    </source>
</evidence>
<dbReference type="InterPro" id="IPR009057">
    <property type="entry name" value="Homeodomain-like_sf"/>
</dbReference>
<accession>A0ABW6R6H8</accession>
<dbReference type="Pfam" id="PF01527">
    <property type="entry name" value="HTH_Tnp_1"/>
    <property type="match status" value="1"/>
</dbReference>
<evidence type="ECO:0000313" key="2">
    <source>
        <dbReference type="EMBL" id="MFF3229131.1"/>
    </source>
</evidence>
<comment type="caution">
    <text evidence="2">The sequence shown here is derived from an EMBL/GenBank/DDBJ whole genome shotgun (WGS) entry which is preliminary data.</text>
</comment>
<dbReference type="InterPro" id="IPR051839">
    <property type="entry name" value="RD_transcriptional_regulator"/>
</dbReference>
<protein>
    <submittedName>
        <fullName evidence="2">Transposase</fullName>
    </submittedName>
</protein>
<dbReference type="PANTHER" id="PTHR33215:SF13">
    <property type="entry name" value="PROTEIN DISTAL ANTENNA"/>
    <property type="match status" value="1"/>
</dbReference>
<reference evidence="2 3" key="1">
    <citation type="submission" date="2024-10" db="EMBL/GenBank/DDBJ databases">
        <title>The Natural Products Discovery Center: Release of the First 8490 Sequenced Strains for Exploring Actinobacteria Biosynthetic Diversity.</title>
        <authorList>
            <person name="Kalkreuter E."/>
            <person name="Kautsar S.A."/>
            <person name="Yang D."/>
            <person name="Bader C.D."/>
            <person name="Teijaro C.N."/>
            <person name="Fluegel L."/>
            <person name="Davis C.M."/>
            <person name="Simpson J.R."/>
            <person name="Lauterbach L."/>
            <person name="Steele A.D."/>
            <person name="Gui C."/>
            <person name="Meng S."/>
            <person name="Li G."/>
            <person name="Viehrig K."/>
            <person name="Ye F."/>
            <person name="Su P."/>
            <person name="Kiefer A.F."/>
            <person name="Nichols A."/>
            <person name="Cepeda A.J."/>
            <person name="Yan W."/>
            <person name="Fan B."/>
            <person name="Jiang Y."/>
            <person name="Adhikari A."/>
            <person name="Zheng C.-J."/>
            <person name="Schuster L."/>
            <person name="Cowan T.M."/>
            <person name="Smanski M.J."/>
            <person name="Chevrette M.G."/>
            <person name="De Carvalho L.P.S."/>
            <person name="Shen B."/>
        </authorList>
    </citation>
    <scope>NUCLEOTIDE SEQUENCE [LARGE SCALE GENOMIC DNA]</scope>
    <source>
        <strain evidence="2 3">NPDC003040</strain>
    </source>
</reference>
<evidence type="ECO:0000256" key="1">
    <source>
        <dbReference type="SAM" id="Coils"/>
    </source>
</evidence>
<dbReference type="Gene3D" id="1.10.10.10">
    <property type="entry name" value="Winged helix-like DNA-binding domain superfamily/Winged helix DNA-binding domain"/>
    <property type="match status" value="1"/>
</dbReference>
<keyword evidence="1" id="KW-0175">Coiled coil</keyword>
<dbReference type="SUPFAM" id="SSF46689">
    <property type="entry name" value="Homeodomain-like"/>
    <property type="match status" value="1"/>
</dbReference>
<gene>
    <name evidence="2" type="ORF">ACFYV7_40525</name>
</gene>
<dbReference type="PANTHER" id="PTHR33215">
    <property type="entry name" value="PROTEIN DISTAL ANTENNA"/>
    <property type="match status" value="1"/>
</dbReference>
<feature type="coiled-coil region" evidence="1">
    <location>
        <begin position="64"/>
        <end position="91"/>
    </location>
</feature>
<dbReference type="Proteomes" id="UP001601948">
    <property type="component" value="Unassembled WGS sequence"/>
</dbReference>
<name>A0ABW6R6H8_9NOCA</name>
<keyword evidence="3" id="KW-1185">Reference proteome</keyword>
<dbReference type="InterPro" id="IPR002514">
    <property type="entry name" value="Transposase_8"/>
</dbReference>
<dbReference type="RefSeq" id="WP_387726655.1">
    <property type="nucleotide sequence ID" value="NZ_JBIAPI010000027.1"/>
</dbReference>